<evidence type="ECO:0000256" key="13">
    <source>
        <dbReference type="ARBA" id="ARBA00032932"/>
    </source>
</evidence>
<evidence type="ECO:0000256" key="12">
    <source>
        <dbReference type="ARBA" id="ARBA00032707"/>
    </source>
</evidence>
<keyword evidence="11 15" id="KW-0961">Cell wall biogenesis/degradation</keyword>
<evidence type="ECO:0000256" key="7">
    <source>
        <dbReference type="ARBA" id="ARBA00022801"/>
    </source>
</evidence>
<dbReference type="PaxDb" id="665571-STHERM_c17870"/>
<keyword evidence="15" id="KW-0997">Cell inner membrane</keyword>
<evidence type="ECO:0000256" key="3">
    <source>
        <dbReference type="ARBA" id="ARBA00012374"/>
    </source>
</evidence>
<comment type="miscellaneous">
    <text evidence="15">Bacitracin is thought to be involved in the inhibition of peptidoglycan synthesis by sequestering undecaprenyl diphosphate, thereby reducing the pool of lipid carrier available.</text>
</comment>
<keyword evidence="9 15" id="KW-0472">Membrane</keyword>
<dbReference type="eggNOG" id="COG1968">
    <property type="taxonomic scope" value="Bacteria"/>
</dbReference>
<feature type="transmembrane region" description="Helical" evidence="15">
    <location>
        <begin position="248"/>
        <end position="265"/>
    </location>
</feature>
<evidence type="ECO:0000256" key="11">
    <source>
        <dbReference type="ARBA" id="ARBA00023316"/>
    </source>
</evidence>
<feature type="transmembrane region" description="Helical" evidence="15">
    <location>
        <begin position="216"/>
        <end position="236"/>
    </location>
</feature>
<feature type="transmembrane region" description="Helical" evidence="15">
    <location>
        <begin position="46"/>
        <end position="64"/>
    </location>
</feature>
<dbReference type="KEGG" id="sta:STHERM_c17870"/>
<dbReference type="GO" id="GO:0046677">
    <property type="term" value="P:response to antibiotic"/>
    <property type="evidence" value="ECO:0007669"/>
    <property type="project" value="UniProtKB-UniRule"/>
</dbReference>
<organism evidence="16 17">
    <name type="scientific">Winmispira thermophila (strain ATCC 49972 / DSM 6192 / RI 19.B1)</name>
    <name type="common">Spirochaeta thermophila</name>
    <dbReference type="NCBI Taxonomy" id="665571"/>
    <lineage>
        <taxon>Bacteria</taxon>
        <taxon>Pseudomonadati</taxon>
        <taxon>Spirochaetota</taxon>
        <taxon>Spirochaetia</taxon>
        <taxon>Winmispirales</taxon>
        <taxon>Winmispiraceae</taxon>
        <taxon>Winmispira</taxon>
    </lineage>
</organism>
<dbReference type="GO" id="GO:0005886">
    <property type="term" value="C:plasma membrane"/>
    <property type="evidence" value="ECO:0007669"/>
    <property type="project" value="UniProtKB-SubCell"/>
</dbReference>
<evidence type="ECO:0000256" key="9">
    <source>
        <dbReference type="ARBA" id="ARBA00023136"/>
    </source>
</evidence>
<evidence type="ECO:0000256" key="10">
    <source>
        <dbReference type="ARBA" id="ARBA00023251"/>
    </source>
</evidence>
<dbReference type="Proteomes" id="UP000001296">
    <property type="component" value="Chromosome"/>
</dbReference>
<feature type="transmembrane region" description="Helical" evidence="15">
    <location>
        <begin position="117"/>
        <end position="136"/>
    </location>
</feature>
<keyword evidence="6 15" id="KW-0812">Transmembrane</keyword>
<comment type="subcellular location">
    <subcellularLocation>
        <location evidence="15">Cell inner membrane</location>
        <topology evidence="15">Multi-pass membrane protein</topology>
    </subcellularLocation>
    <subcellularLocation>
        <location evidence="1">Cell membrane</location>
        <topology evidence="1">Multi-pass membrane protein</topology>
    </subcellularLocation>
</comment>
<dbReference type="PANTHER" id="PTHR30622:SF2">
    <property type="entry name" value="UNDECAPRENYL-DIPHOSPHATASE"/>
    <property type="match status" value="1"/>
</dbReference>
<protein>
    <recommendedName>
        <fullName evidence="4 15">Undecaprenyl-diphosphatase</fullName>
        <ecNumber evidence="3 15">3.6.1.27</ecNumber>
    </recommendedName>
    <alternativeName>
        <fullName evidence="13 15">Bacitracin resistance protein</fullName>
    </alternativeName>
    <alternativeName>
        <fullName evidence="12 15">Undecaprenyl pyrophosphate phosphatase</fullName>
    </alternativeName>
</protein>
<evidence type="ECO:0000256" key="5">
    <source>
        <dbReference type="ARBA" id="ARBA00022475"/>
    </source>
</evidence>
<accession>E0RP60</accession>
<evidence type="ECO:0000256" key="1">
    <source>
        <dbReference type="ARBA" id="ARBA00004651"/>
    </source>
</evidence>
<keyword evidence="8 15" id="KW-1133">Transmembrane helix</keyword>
<dbReference type="RefSeq" id="WP_013314561.1">
    <property type="nucleotide sequence ID" value="NC_014484.1"/>
</dbReference>
<evidence type="ECO:0000313" key="16">
    <source>
        <dbReference type="EMBL" id="ADN02722.1"/>
    </source>
</evidence>
<dbReference type="EMBL" id="CP001698">
    <property type="protein sequence ID" value="ADN02722.1"/>
    <property type="molecule type" value="Genomic_DNA"/>
</dbReference>
<dbReference type="AlphaFoldDB" id="E0RP60"/>
<evidence type="ECO:0000256" key="6">
    <source>
        <dbReference type="ARBA" id="ARBA00022692"/>
    </source>
</evidence>
<feature type="transmembrane region" description="Helical" evidence="15">
    <location>
        <begin position="85"/>
        <end position="105"/>
    </location>
</feature>
<reference key="1">
    <citation type="submission" date="2009-08" db="EMBL/GenBank/DDBJ databases">
        <title>The genome sequence of Spirochaeta thermophila DSM6192.</title>
        <authorList>
            <person name="Angelov A."/>
            <person name="Mientus M."/>
            <person name="Wittenberg S."/>
            <person name="Lehmann R."/>
            <person name="Liesegang H."/>
            <person name="Daniel R."/>
            <person name="Liebl W."/>
        </authorList>
    </citation>
    <scope>NUCLEOTIDE SEQUENCE</scope>
    <source>
        <strain>DSM 6192</strain>
    </source>
</reference>
<gene>
    <name evidence="15" type="primary">uppP</name>
    <name evidence="16" type="ordered locus">STHERM_c17870</name>
</gene>
<comment type="catalytic activity">
    <reaction evidence="14 15">
        <text>di-trans,octa-cis-undecaprenyl diphosphate + H2O = di-trans,octa-cis-undecaprenyl phosphate + phosphate + H(+)</text>
        <dbReference type="Rhea" id="RHEA:28094"/>
        <dbReference type="ChEBI" id="CHEBI:15377"/>
        <dbReference type="ChEBI" id="CHEBI:15378"/>
        <dbReference type="ChEBI" id="CHEBI:43474"/>
        <dbReference type="ChEBI" id="CHEBI:58405"/>
        <dbReference type="ChEBI" id="CHEBI:60392"/>
        <dbReference type="EC" id="3.6.1.27"/>
    </reaction>
</comment>
<evidence type="ECO:0000313" key="17">
    <source>
        <dbReference type="Proteomes" id="UP000001296"/>
    </source>
</evidence>
<proteinExistence type="inferred from homology"/>
<feature type="transmembrane region" description="Helical" evidence="15">
    <location>
        <begin position="186"/>
        <end position="204"/>
    </location>
</feature>
<dbReference type="GO" id="GO:0008360">
    <property type="term" value="P:regulation of cell shape"/>
    <property type="evidence" value="ECO:0007669"/>
    <property type="project" value="UniProtKB-KW"/>
</dbReference>
<dbReference type="EC" id="3.6.1.27" evidence="3 15"/>
<dbReference type="GO" id="GO:0050380">
    <property type="term" value="F:undecaprenyl-diphosphatase activity"/>
    <property type="evidence" value="ECO:0007669"/>
    <property type="project" value="UniProtKB-UniRule"/>
</dbReference>
<dbReference type="GO" id="GO:0071555">
    <property type="term" value="P:cell wall organization"/>
    <property type="evidence" value="ECO:0007669"/>
    <property type="project" value="UniProtKB-KW"/>
</dbReference>
<sequence>MDIITAVILGSLQGLTEFLPISSSGHLVIAQHLFGLGEVPLLFDVLLHVATLLVVVGAFWHRILEILGALLRLLGGSRAEADRALGRLALALLVGTAATALLGLLVKDLPFFGRPRFAAAMLLVTALLLVSTALAPTREGRGLHHIRLTDGLLVGLVQGLAVLPGISRSGSSISAALHLGISRRDAGEFSFLLSVPAILGALVLELADAGELAARVPLPSLLVGMAAALLSGYLALKTLLRVVRAGRLPLFAFYLVPAGLAGLILL</sequence>
<comment type="function">
    <text evidence="15">Catalyzes the dephosphorylation of undecaprenyl diphosphate (UPP). Confers resistance to bacitracin.</text>
</comment>
<dbReference type="Pfam" id="PF02673">
    <property type="entry name" value="BacA"/>
    <property type="match status" value="1"/>
</dbReference>
<dbReference type="GO" id="GO:0009252">
    <property type="term" value="P:peptidoglycan biosynthetic process"/>
    <property type="evidence" value="ECO:0007669"/>
    <property type="project" value="UniProtKB-KW"/>
</dbReference>
<evidence type="ECO:0000256" key="2">
    <source>
        <dbReference type="ARBA" id="ARBA00010621"/>
    </source>
</evidence>
<dbReference type="PANTHER" id="PTHR30622">
    <property type="entry name" value="UNDECAPRENYL-DIPHOSPHATASE"/>
    <property type="match status" value="1"/>
</dbReference>
<evidence type="ECO:0000256" key="4">
    <source>
        <dbReference type="ARBA" id="ARBA00021581"/>
    </source>
</evidence>
<name>E0RP60_WINT6</name>
<reference evidence="16 17" key="2">
    <citation type="journal article" date="2010" name="J. Bacteriol.">
        <title>Genome sequence of the polysaccharide-degrading, thermophilic anaerobe Spirochaeta thermophila DSM 6192.</title>
        <authorList>
            <person name="Angelov A."/>
            <person name="Liebl S."/>
            <person name="Ballschmiter M."/>
            <person name="Bomeke M."/>
            <person name="Lehmann R."/>
            <person name="Liesegang H."/>
            <person name="Daniel R."/>
            <person name="Liebl W."/>
        </authorList>
    </citation>
    <scope>NUCLEOTIDE SEQUENCE [LARGE SCALE GENOMIC DNA]</scope>
    <source>
        <strain evidence="17">ATCC 49972 / DSM 6192 / RI 19.B1</strain>
    </source>
</reference>
<keyword evidence="15" id="KW-0573">Peptidoglycan synthesis</keyword>
<evidence type="ECO:0000256" key="15">
    <source>
        <dbReference type="HAMAP-Rule" id="MF_01006"/>
    </source>
</evidence>
<dbReference type="InterPro" id="IPR003824">
    <property type="entry name" value="UppP"/>
</dbReference>
<comment type="similarity">
    <text evidence="2 15">Belongs to the UppP family.</text>
</comment>
<dbReference type="HOGENOM" id="CLU_060296_1_2_12"/>
<keyword evidence="10 15" id="KW-0046">Antibiotic resistance</keyword>
<evidence type="ECO:0000256" key="8">
    <source>
        <dbReference type="ARBA" id="ARBA00022989"/>
    </source>
</evidence>
<keyword evidence="15" id="KW-0133">Cell shape</keyword>
<evidence type="ECO:0000256" key="14">
    <source>
        <dbReference type="ARBA" id="ARBA00047594"/>
    </source>
</evidence>
<keyword evidence="7 15" id="KW-0378">Hydrolase</keyword>
<dbReference type="HAMAP" id="MF_01006">
    <property type="entry name" value="Undec_diphosphatase"/>
    <property type="match status" value="1"/>
</dbReference>
<keyword evidence="5 15" id="KW-1003">Cell membrane</keyword>